<sequence>MKVLLSCLLAYCLAFGLSELIIRHSRPYLRPRRERHACARFWCRMAMRGFGSVSVTSLVSILFPQEPYWQPLLYILWVAQLLLLLGLLRKLVRRKYPILPRTTMDMRRPTRIVINIEPPFPMVFGKW</sequence>
<keyword evidence="2" id="KW-0732">Signal</keyword>
<evidence type="ECO:0000256" key="2">
    <source>
        <dbReference type="SAM" id="SignalP"/>
    </source>
</evidence>
<dbReference type="Proteomes" id="UP001054821">
    <property type="component" value="Chromosome 2"/>
</dbReference>
<gene>
    <name evidence="3" type="ORF">L3X38_013119</name>
</gene>
<keyword evidence="4" id="KW-1185">Reference proteome</keyword>
<dbReference type="AlphaFoldDB" id="A0AAD4WNB3"/>
<comment type="caution">
    <text evidence="3">The sequence shown here is derived from an EMBL/GenBank/DDBJ whole genome shotgun (WGS) entry which is preliminary data.</text>
</comment>
<evidence type="ECO:0000313" key="3">
    <source>
        <dbReference type="EMBL" id="KAI5345242.1"/>
    </source>
</evidence>
<feature type="chain" id="PRO_5041955519" evidence="2">
    <location>
        <begin position="19"/>
        <end position="127"/>
    </location>
</feature>
<keyword evidence="1" id="KW-1133">Transmembrane helix</keyword>
<accession>A0AAD4WNB3</accession>
<feature type="signal peptide" evidence="2">
    <location>
        <begin position="1"/>
        <end position="18"/>
    </location>
</feature>
<feature type="transmembrane region" description="Helical" evidence="1">
    <location>
        <begin position="68"/>
        <end position="88"/>
    </location>
</feature>
<organism evidence="3 4">
    <name type="scientific">Prunus dulcis</name>
    <name type="common">Almond</name>
    <name type="synonym">Amygdalus dulcis</name>
    <dbReference type="NCBI Taxonomy" id="3755"/>
    <lineage>
        <taxon>Eukaryota</taxon>
        <taxon>Viridiplantae</taxon>
        <taxon>Streptophyta</taxon>
        <taxon>Embryophyta</taxon>
        <taxon>Tracheophyta</taxon>
        <taxon>Spermatophyta</taxon>
        <taxon>Magnoliopsida</taxon>
        <taxon>eudicotyledons</taxon>
        <taxon>Gunneridae</taxon>
        <taxon>Pentapetalae</taxon>
        <taxon>rosids</taxon>
        <taxon>fabids</taxon>
        <taxon>Rosales</taxon>
        <taxon>Rosaceae</taxon>
        <taxon>Amygdaloideae</taxon>
        <taxon>Amygdaleae</taxon>
        <taxon>Prunus</taxon>
    </lineage>
</organism>
<name>A0AAD4WNB3_PRUDU</name>
<evidence type="ECO:0000313" key="4">
    <source>
        <dbReference type="Proteomes" id="UP001054821"/>
    </source>
</evidence>
<reference evidence="3 4" key="1">
    <citation type="journal article" date="2022" name="G3 (Bethesda)">
        <title>Whole-genome sequence and methylome profiling of the almond [Prunus dulcis (Mill.) D.A. Webb] cultivar 'Nonpareil'.</title>
        <authorList>
            <person name="D'Amico-Willman K.M."/>
            <person name="Ouma W.Z."/>
            <person name="Meulia T."/>
            <person name="Sideli G.M."/>
            <person name="Gradziel T.M."/>
            <person name="Fresnedo-Ramirez J."/>
        </authorList>
    </citation>
    <scope>NUCLEOTIDE SEQUENCE [LARGE SCALE GENOMIC DNA]</scope>
    <source>
        <strain evidence="3">Clone GOH B32 T37-40</strain>
    </source>
</reference>
<dbReference type="EMBL" id="JAJFAZ020000002">
    <property type="protein sequence ID" value="KAI5345242.1"/>
    <property type="molecule type" value="Genomic_DNA"/>
</dbReference>
<keyword evidence="1" id="KW-0472">Membrane</keyword>
<proteinExistence type="predicted"/>
<keyword evidence="1" id="KW-0812">Transmembrane</keyword>
<protein>
    <submittedName>
        <fullName evidence="3">Uncharacterized protein</fullName>
    </submittedName>
</protein>
<evidence type="ECO:0000256" key="1">
    <source>
        <dbReference type="SAM" id="Phobius"/>
    </source>
</evidence>